<evidence type="ECO:0000256" key="2">
    <source>
        <dbReference type="SAM" id="Phobius"/>
    </source>
</evidence>
<keyword evidence="4" id="KW-1185">Reference proteome</keyword>
<comment type="caution">
    <text evidence="3">The sequence shown here is derived from an EMBL/GenBank/DDBJ whole genome shotgun (WGS) entry which is preliminary data.</text>
</comment>
<gene>
    <name evidence="3" type="ORF">GCM10010260_83110</name>
</gene>
<evidence type="ECO:0000313" key="3">
    <source>
        <dbReference type="EMBL" id="GGV29925.1"/>
    </source>
</evidence>
<keyword evidence="2" id="KW-0472">Membrane</keyword>
<feature type="transmembrane region" description="Helical" evidence="2">
    <location>
        <begin position="21"/>
        <end position="46"/>
    </location>
</feature>
<name>A0A918IKD5_9ACTN</name>
<sequence>MSTTLKGAPAPARGRGRPSRAPVTAAQAFGISVLPLLGAGLAATGIPVCDVLVLLAGCGAIGAAVYAVGGSGWLLLQAFAAALNAAARR</sequence>
<reference evidence="3" key="2">
    <citation type="submission" date="2020-09" db="EMBL/GenBank/DDBJ databases">
        <authorList>
            <person name="Sun Q."/>
            <person name="Ohkuma M."/>
        </authorList>
    </citation>
    <scope>NUCLEOTIDE SEQUENCE</scope>
    <source>
        <strain evidence="3">JCM 4369</strain>
    </source>
</reference>
<dbReference type="AlphaFoldDB" id="A0A918IKD5"/>
<dbReference type="EMBL" id="BMTD01000038">
    <property type="protein sequence ID" value="GGV29925.1"/>
    <property type="molecule type" value="Genomic_DNA"/>
</dbReference>
<organism evidence="3 4">
    <name type="scientific">Streptomyces filipinensis</name>
    <dbReference type="NCBI Taxonomy" id="66887"/>
    <lineage>
        <taxon>Bacteria</taxon>
        <taxon>Bacillati</taxon>
        <taxon>Actinomycetota</taxon>
        <taxon>Actinomycetes</taxon>
        <taxon>Kitasatosporales</taxon>
        <taxon>Streptomycetaceae</taxon>
        <taxon>Streptomyces</taxon>
    </lineage>
</organism>
<dbReference type="Proteomes" id="UP000618795">
    <property type="component" value="Unassembled WGS sequence"/>
</dbReference>
<keyword evidence="2" id="KW-0812">Transmembrane</keyword>
<dbReference type="RefSeq" id="WP_191878623.1">
    <property type="nucleotide sequence ID" value="NZ_BMTD01000038.1"/>
</dbReference>
<keyword evidence="2" id="KW-1133">Transmembrane helix</keyword>
<reference evidence="3" key="1">
    <citation type="journal article" date="2014" name="Int. J. Syst. Evol. Microbiol.">
        <title>Complete genome sequence of Corynebacterium casei LMG S-19264T (=DSM 44701T), isolated from a smear-ripened cheese.</title>
        <authorList>
            <consortium name="US DOE Joint Genome Institute (JGI-PGF)"/>
            <person name="Walter F."/>
            <person name="Albersmeier A."/>
            <person name="Kalinowski J."/>
            <person name="Ruckert C."/>
        </authorList>
    </citation>
    <scope>NUCLEOTIDE SEQUENCE</scope>
    <source>
        <strain evidence="3">JCM 4369</strain>
    </source>
</reference>
<proteinExistence type="predicted"/>
<accession>A0A918IKD5</accession>
<evidence type="ECO:0000313" key="4">
    <source>
        <dbReference type="Proteomes" id="UP000618795"/>
    </source>
</evidence>
<protein>
    <submittedName>
        <fullName evidence="3">Uncharacterized protein</fullName>
    </submittedName>
</protein>
<feature type="transmembrane region" description="Helical" evidence="2">
    <location>
        <begin position="52"/>
        <end position="83"/>
    </location>
</feature>
<evidence type="ECO:0000256" key="1">
    <source>
        <dbReference type="SAM" id="MobiDB-lite"/>
    </source>
</evidence>
<feature type="region of interest" description="Disordered" evidence="1">
    <location>
        <begin position="1"/>
        <end position="21"/>
    </location>
</feature>